<sequence>MAIDKGTRTGQKGAAPEQRHGRTGQEARQDTAEQRQNDALEERRGNPTAEETQVRREQGGHDRPVGADQKPHPRPVPEDGKQAAQERGGDAAHSHPKAGLDREVGDLEDPDARKDGALPGRAGGGLAGG</sequence>
<dbReference type="AlphaFoldDB" id="A0A0E3UMA3"/>
<gene>
    <name evidence="2" type="ORF">WQ53_02885</name>
</gene>
<accession>A0A0E3UMA3</accession>
<reference evidence="2 3" key="1">
    <citation type="journal article" date="2015" name="Genome Announc.">
        <title>Complete Genome Sequence of Pseudoxanthomonas suwonensis Strain J1, a Cellulose-Degrading Bacterium Isolated from Leaf- and Wood-Enriched Soil.</title>
        <authorList>
            <person name="Hou L."/>
            <person name="Jiang J."/>
            <person name="Xu Z."/>
            <person name="Zhou Y."/>
            <person name="Leung F.C."/>
        </authorList>
    </citation>
    <scope>NUCLEOTIDE SEQUENCE [LARGE SCALE GENOMIC DNA]</scope>
    <source>
        <strain evidence="2 3">J1</strain>
    </source>
</reference>
<dbReference type="Proteomes" id="UP000033067">
    <property type="component" value="Chromosome"/>
</dbReference>
<proteinExistence type="predicted"/>
<feature type="compositionally biased region" description="Basic and acidic residues" evidence="1">
    <location>
        <begin position="87"/>
        <end position="116"/>
    </location>
</feature>
<feature type="compositionally biased region" description="Basic and acidic residues" evidence="1">
    <location>
        <begin position="52"/>
        <end position="81"/>
    </location>
</feature>
<dbReference type="EMBL" id="CP011144">
    <property type="protein sequence ID" value="AKC85865.1"/>
    <property type="molecule type" value="Genomic_DNA"/>
</dbReference>
<protein>
    <submittedName>
        <fullName evidence="2">Uncharacterized protein</fullName>
    </submittedName>
</protein>
<feature type="compositionally biased region" description="Basic and acidic residues" evidence="1">
    <location>
        <begin position="17"/>
        <end position="45"/>
    </location>
</feature>
<evidence type="ECO:0000313" key="2">
    <source>
        <dbReference type="EMBL" id="AKC85865.1"/>
    </source>
</evidence>
<organism evidence="2 3">
    <name type="scientific">Pseudoxanthomonas suwonensis</name>
    <dbReference type="NCBI Taxonomy" id="314722"/>
    <lineage>
        <taxon>Bacteria</taxon>
        <taxon>Pseudomonadati</taxon>
        <taxon>Pseudomonadota</taxon>
        <taxon>Gammaproteobacteria</taxon>
        <taxon>Lysobacterales</taxon>
        <taxon>Lysobacteraceae</taxon>
        <taxon>Pseudoxanthomonas</taxon>
    </lineage>
</organism>
<evidence type="ECO:0000256" key="1">
    <source>
        <dbReference type="SAM" id="MobiDB-lite"/>
    </source>
</evidence>
<name>A0A0E3UMA3_9GAMM</name>
<dbReference type="PATRIC" id="fig|314722.6.peg.604"/>
<dbReference type="KEGG" id="psuw:WQ53_02885"/>
<feature type="region of interest" description="Disordered" evidence="1">
    <location>
        <begin position="1"/>
        <end position="129"/>
    </location>
</feature>
<evidence type="ECO:0000313" key="3">
    <source>
        <dbReference type="Proteomes" id="UP000033067"/>
    </source>
</evidence>
<keyword evidence="3" id="KW-1185">Reference proteome</keyword>